<evidence type="ECO:0000256" key="4">
    <source>
        <dbReference type="ARBA" id="ARBA00011233"/>
    </source>
</evidence>
<dbReference type="OrthoDB" id="547680at2759"/>
<dbReference type="PANTHER" id="PTHR45713:SF8">
    <property type="entry name" value="SI:CH211-215K15.4"/>
    <property type="match status" value="1"/>
</dbReference>
<keyword evidence="8" id="KW-0106">Calcium</keyword>
<organism evidence="11 12">
    <name type="scientific">Anabarilius grahami</name>
    <name type="common">Kanglang fish</name>
    <name type="synonym">Barilius grahami</name>
    <dbReference type="NCBI Taxonomy" id="495550"/>
    <lineage>
        <taxon>Eukaryota</taxon>
        <taxon>Metazoa</taxon>
        <taxon>Chordata</taxon>
        <taxon>Craniata</taxon>
        <taxon>Vertebrata</taxon>
        <taxon>Euteleostomi</taxon>
        <taxon>Actinopterygii</taxon>
        <taxon>Neopterygii</taxon>
        <taxon>Teleostei</taxon>
        <taxon>Ostariophysi</taxon>
        <taxon>Cypriniformes</taxon>
        <taxon>Xenocyprididae</taxon>
        <taxon>Xenocypridinae</taxon>
        <taxon>Xenocypridinae incertae sedis</taxon>
        <taxon>Anabarilius</taxon>
    </lineage>
</organism>
<comment type="similarity">
    <text evidence="3">Belongs to the fucolectin family.</text>
</comment>
<evidence type="ECO:0000256" key="7">
    <source>
        <dbReference type="ARBA" id="ARBA00022734"/>
    </source>
</evidence>
<dbReference type="SUPFAM" id="SSF49785">
    <property type="entry name" value="Galactose-binding domain-like"/>
    <property type="match status" value="2"/>
</dbReference>
<evidence type="ECO:0000313" key="12">
    <source>
        <dbReference type="Proteomes" id="UP000281406"/>
    </source>
</evidence>
<protein>
    <submittedName>
        <fullName evidence="11">Fucolectin-5</fullName>
    </submittedName>
</protein>
<dbReference type="GO" id="GO:0001868">
    <property type="term" value="P:regulation of complement activation, lectin pathway"/>
    <property type="evidence" value="ECO:0007669"/>
    <property type="project" value="UniProtKB-ARBA"/>
</dbReference>
<dbReference type="InterPro" id="IPR008979">
    <property type="entry name" value="Galactose-bd-like_sf"/>
</dbReference>
<proteinExistence type="inferred from homology"/>
<keyword evidence="5" id="KW-0964">Secreted</keyword>
<comment type="subcellular location">
    <subcellularLocation>
        <location evidence="2">Secreted</location>
    </subcellularLocation>
</comment>
<accession>A0A3N0YID9</accession>
<keyword evidence="6" id="KW-0479">Metal-binding</keyword>
<gene>
    <name evidence="11" type="ORF">DPX16_11602</name>
</gene>
<feature type="domain" description="Fucolectin tachylectin-4 pentraxin-1" evidence="10">
    <location>
        <begin position="159"/>
        <end position="308"/>
    </location>
</feature>
<reference evidence="11 12" key="1">
    <citation type="submission" date="2018-10" db="EMBL/GenBank/DDBJ databases">
        <title>Genome assembly for a Yunnan-Guizhou Plateau 3E fish, Anabarilius grahami (Regan), and its evolutionary and genetic applications.</title>
        <authorList>
            <person name="Jiang W."/>
        </authorList>
    </citation>
    <scope>NUCLEOTIDE SEQUENCE [LARGE SCALE GENOMIC DNA]</scope>
    <source>
        <strain evidence="11">AG-KIZ</strain>
        <tissue evidence="11">Muscle</tissue>
    </source>
</reference>
<name>A0A3N0YID9_ANAGA</name>
<keyword evidence="9" id="KW-1015">Disulfide bond</keyword>
<feature type="domain" description="Fucolectin tachylectin-4 pentraxin-1" evidence="10">
    <location>
        <begin position="6"/>
        <end position="153"/>
    </location>
</feature>
<dbReference type="Gene3D" id="2.60.120.260">
    <property type="entry name" value="Galactose-binding domain-like"/>
    <property type="match status" value="2"/>
</dbReference>
<dbReference type="PANTHER" id="PTHR45713">
    <property type="entry name" value="FTP DOMAIN-CONTAINING PROTEIN"/>
    <property type="match status" value="1"/>
</dbReference>
<dbReference type="Proteomes" id="UP000281406">
    <property type="component" value="Unassembled WGS sequence"/>
</dbReference>
<keyword evidence="7" id="KW-0430">Lectin</keyword>
<evidence type="ECO:0000313" key="11">
    <source>
        <dbReference type="EMBL" id="ROL45907.1"/>
    </source>
</evidence>
<dbReference type="GO" id="GO:0046872">
    <property type="term" value="F:metal ion binding"/>
    <property type="evidence" value="ECO:0007669"/>
    <property type="project" value="UniProtKB-KW"/>
</dbReference>
<dbReference type="AlphaFoldDB" id="A0A3N0YID9"/>
<dbReference type="SMART" id="SM00607">
    <property type="entry name" value="FTP"/>
    <property type="match status" value="2"/>
</dbReference>
<dbReference type="GO" id="GO:0042806">
    <property type="term" value="F:fucose binding"/>
    <property type="evidence" value="ECO:0007669"/>
    <property type="project" value="UniProtKB-ARBA"/>
</dbReference>
<comment type="subunit">
    <text evidence="4">Homotrimer.</text>
</comment>
<evidence type="ECO:0000259" key="10">
    <source>
        <dbReference type="SMART" id="SM00607"/>
    </source>
</evidence>
<evidence type="ECO:0000256" key="6">
    <source>
        <dbReference type="ARBA" id="ARBA00022723"/>
    </source>
</evidence>
<dbReference type="InterPro" id="IPR006585">
    <property type="entry name" value="FTP1"/>
</dbReference>
<evidence type="ECO:0000256" key="9">
    <source>
        <dbReference type="ARBA" id="ARBA00023157"/>
    </source>
</evidence>
<sequence length="308" mass="33322">MLNLNAGNVALKSVTHQSIDLLNSYTASNAVDGNKATNLANNSCTYITAKRNPWWRVTLQQPYKIVMVAITNRGDCCADRIDGAEIRIGNSLDNDGNHNQLVAKVYSMRAGKTQKFKFSPLDGQYVNVLLPGENRILTVCEVEVYAVSEDMVAMIQSEGINVAPNGRATQSSVNQGSTACLSLAQNAIDGNRQYDLFKGSCTQTNTESDPWWRLDLVKTYTIATVALTNRGDCCAEQLNGAVVHIGDSLESEGRANPVCVKVSFIPAGGTGKFRCDSALQGRYVTVALPGENRTLSLCEVEVFGVPTE</sequence>
<evidence type="ECO:0000256" key="8">
    <source>
        <dbReference type="ARBA" id="ARBA00022837"/>
    </source>
</evidence>
<keyword evidence="12" id="KW-1185">Reference proteome</keyword>
<evidence type="ECO:0000256" key="1">
    <source>
        <dbReference type="ARBA" id="ARBA00002219"/>
    </source>
</evidence>
<evidence type="ECO:0000256" key="3">
    <source>
        <dbReference type="ARBA" id="ARBA00010147"/>
    </source>
</evidence>
<comment type="function">
    <text evidence="1">Acts as a defensive agent. Recognizes blood group fucosylated oligosaccharides including A, B, H and Lewis B-type antigens. Does not recognize Lewis A antigen and has low affinity for monovalent haptens.</text>
</comment>
<evidence type="ECO:0000256" key="2">
    <source>
        <dbReference type="ARBA" id="ARBA00004613"/>
    </source>
</evidence>
<comment type="caution">
    <text evidence="11">The sequence shown here is derived from an EMBL/GenBank/DDBJ whole genome shotgun (WGS) entry which is preliminary data.</text>
</comment>
<dbReference type="InterPro" id="IPR051941">
    <property type="entry name" value="BG_Antigen-Binding_Lectin"/>
</dbReference>
<dbReference type="GO" id="GO:0010185">
    <property type="term" value="P:regulation of cellular defense response"/>
    <property type="evidence" value="ECO:0007669"/>
    <property type="project" value="UniProtKB-ARBA"/>
</dbReference>
<dbReference type="GO" id="GO:0005576">
    <property type="term" value="C:extracellular region"/>
    <property type="evidence" value="ECO:0007669"/>
    <property type="project" value="UniProtKB-SubCell"/>
</dbReference>
<dbReference type="EMBL" id="RJVU01042534">
    <property type="protein sequence ID" value="ROL45907.1"/>
    <property type="molecule type" value="Genomic_DNA"/>
</dbReference>
<evidence type="ECO:0000256" key="5">
    <source>
        <dbReference type="ARBA" id="ARBA00022525"/>
    </source>
</evidence>
<dbReference type="Pfam" id="PF22633">
    <property type="entry name" value="F5_F8_type_C_2"/>
    <property type="match status" value="2"/>
</dbReference>